<evidence type="ECO:0000256" key="2">
    <source>
        <dbReference type="ARBA" id="ARBA00022840"/>
    </source>
</evidence>
<dbReference type="PANTHER" id="PTHR32071">
    <property type="entry name" value="TRANSCRIPTIONAL REGULATORY PROTEIN"/>
    <property type="match status" value="1"/>
</dbReference>
<keyword evidence="6" id="KW-0597">Phosphoprotein</keyword>
<organism evidence="9">
    <name type="scientific">Nitratidesulfovibrio vulgaris (strain DSM 19637 / Miyazaki F)</name>
    <name type="common">Desulfovibrio vulgaris</name>
    <dbReference type="NCBI Taxonomy" id="883"/>
    <lineage>
        <taxon>Bacteria</taxon>
        <taxon>Pseudomonadati</taxon>
        <taxon>Thermodesulfobacteriota</taxon>
        <taxon>Desulfovibrionia</taxon>
        <taxon>Desulfovibrionales</taxon>
        <taxon>Desulfovibrionaceae</taxon>
        <taxon>Nitratidesulfovibrio</taxon>
    </lineage>
</organism>
<dbReference type="InterPro" id="IPR009057">
    <property type="entry name" value="Homeodomain-like_sf"/>
</dbReference>
<keyword evidence="5" id="KW-0804">Transcription</keyword>
<evidence type="ECO:0000259" key="7">
    <source>
        <dbReference type="PROSITE" id="PS50045"/>
    </source>
</evidence>
<dbReference type="AlphaFoldDB" id="B8DRE4"/>
<dbReference type="HOGENOM" id="CLU_000445_0_3_7"/>
<dbReference type="InterPro" id="IPR027417">
    <property type="entry name" value="P-loop_NTPase"/>
</dbReference>
<dbReference type="SMART" id="SM00382">
    <property type="entry name" value="AAA"/>
    <property type="match status" value="1"/>
</dbReference>
<evidence type="ECO:0000256" key="4">
    <source>
        <dbReference type="ARBA" id="ARBA00023125"/>
    </source>
</evidence>
<feature type="modified residue" description="4-aspartylphosphate" evidence="6">
    <location>
        <position position="52"/>
    </location>
</feature>
<dbReference type="Gene3D" id="3.40.50.2300">
    <property type="match status" value="1"/>
</dbReference>
<dbReference type="Gene3D" id="1.10.10.60">
    <property type="entry name" value="Homeodomain-like"/>
    <property type="match status" value="1"/>
</dbReference>
<dbReference type="Gene3D" id="1.10.8.60">
    <property type="match status" value="1"/>
</dbReference>
<keyword evidence="4" id="KW-0238">DNA-binding</keyword>
<keyword evidence="2" id="KW-0067">ATP-binding</keyword>
<dbReference type="Pfam" id="PF00158">
    <property type="entry name" value="Sigma54_activat"/>
    <property type="match status" value="1"/>
</dbReference>
<evidence type="ECO:0000256" key="6">
    <source>
        <dbReference type="PROSITE-ProRule" id="PRU00169"/>
    </source>
</evidence>
<dbReference type="InterPro" id="IPR011006">
    <property type="entry name" value="CheY-like_superfamily"/>
</dbReference>
<dbReference type="SUPFAM" id="SSF52172">
    <property type="entry name" value="CheY-like"/>
    <property type="match status" value="1"/>
</dbReference>
<dbReference type="SUPFAM" id="SSF52540">
    <property type="entry name" value="P-loop containing nucleoside triphosphate hydrolases"/>
    <property type="match status" value="1"/>
</dbReference>
<dbReference type="STRING" id="883.DvMF_2843"/>
<dbReference type="Pfam" id="PF02954">
    <property type="entry name" value="HTH_8"/>
    <property type="match status" value="1"/>
</dbReference>
<dbReference type="PANTHER" id="PTHR32071:SF113">
    <property type="entry name" value="ALGINATE BIOSYNTHESIS TRANSCRIPTIONAL REGULATORY PROTEIN ALGB"/>
    <property type="match status" value="1"/>
</dbReference>
<dbReference type="Pfam" id="PF25601">
    <property type="entry name" value="AAA_lid_14"/>
    <property type="match status" value="1"/>
</dbReference>
<dbReference type="FunFam" id="3.40.50.300:FF:000006">
    <property type="entry name" value="DNA-binding transcriptional regulator NtrC"/>
    <property type="match status" value="1"/>
</dbReference>
<dbReference type="InterPro" id="IPR002078">
    <property type="entry name" value="Sigma_54_int"/>
</dbReference>
<dbReference type="EMBL" id="CP001197">
    <property type="protein sequence ID" value="ACL09781.1"/>
    <property type="molecule type" value="Genomic_DNA"/>
</dbReference>
<name>B8DRE4_NITV9</name>
<dbReference type="Gene3D" id="3.40.50.300">
    <property type="entry name" value="P-loop containing nucleotide triphosphate hydrolases"/>
    <property type="match status" value="1"/>
</dbReference>
<dbReference type="SUPFAM" id="SSF46689">
    <property type="entry name" value="Homeodomain-like"/>
    <property type="match status" value="1"/>
</dbReference>
<reference evidence="9" key="1">
    <citation type="submission" date="2008-10" db="EMBL/GenBank/DDBJ databases">
        <title>Complete sequence of Desulfovibrio vulgaris str. 'Miyazaki F'.</title>
        <authorList>
            <person name="Lucas S."/>
            <person name="Copeland A."/>
            <person name="Lapidus A."/>
            <person name="Glavina del Rio T."/>
            <person name="Dalin E."/>
            <person name="Tice H."/>
            <person name="Bruce D."/>
            <person name="Goodwin L."/>
            <person name="Pitluck S."/>
            <person name="Sims D."/>
            <person name="Brettin T."/>
            <person name="Detter J.C."/>
            <person name="Han C."/>
            <person name="Larimer F."/>
            <person name="Land M."/>
            <person name="Hauser L."/>
            <person name="Kyrpides N."/>
            <person name="Mikhailova N."/>
            <person name="Hazen T.C."/>
            <person name="Richardson P."/>
        </authorList>
    </citation>
    <scope>NUCLEOTIDE SEQUENCE</scope>
    <source>
        <strain evidence="9">Miyazaki F</strain>
    </source>
</reference>
<feature type="domain" description="Response regulatory" evidence="8">
    <location>
        <begin position="3"/>
        <end position="117"/>
    </location>
</feature>
<dbReference type="GO" id="GO:0043565">
    <property type="term" value="F:sequence-specific DNA binding"/>
    <property type="evidence" value="ECO:0007669"/>
    <property type="project" value="InterPro"/>
</dbReference>
<evidence type="ECO:0000256" key="3">
    <source>
        <dbReference type="ARBA" id="ARBA00023015"/>
    </source>
</evidence>
<evidence type="ECO:0000256" key="5">
    <source>
        <dbReference type="ARBA" id="ARBA00023163"/>
    </source>
</evidence>
<proteinExistence type="predicted"/>
<dbReference type="eggNOG" id="COG2204">
    <property type="taxonomic scope" value="Bacteria"/>
</dbReference>
<dbReference type="OrthoDB" id="9763792at2"/>
<dbReference type="InterPro" id="IPR058031">
    <property type="entry name" value="AAA_lid_NorR"/>
</dbReference>
<dbReference type="SMART" id="SM00448">
    <property type="entry name" value="REC"/>
    <property type="match status" value="1"/>
</dbReference>
<dbReference type="InterPro" id="IPR003593">
    <property type="entry name" value="AAA+_ATPase"/>
</dbReference>
<dbReference type="InterPro" id="IPR025944">
    <property type="entry name" value="Sigma_54_int_dom_CS"/>
</dbReference>
<keyword evidence="3" id="KW-0805">Transcription regulation</keyword>
<dbReference type="GO" id="GO:0000160">
    <property type="term" value="P:phosphorelay signal transduction system"/>
    <property type="evidence" value="ECO:0007669"/>
    <property type="project" value="InterPro"/>
</dbReference>
<keyword evidence="1" id="KW-0547">Nucleotide-binding</keyword>
<dbReference type="PROSITE" id="PS50110">
    <property type="entry name" value="RESPONSE_REGULATORY"/>
    <property type="match status" value="1"/>
</dbReference>
<gene>
    <name evidence="9" type="ordered locus">DvMF_2843</name>
</gene>
<dbReference type="InterPro" id="IPR025662">
    <property type="entry name" value="Sigma_54_int_dom_ATP-bd_1"/>
</dbReference>
<sequence>MANVLIIDDDELFCEMLRSAMEMEGHASSAAHSLADGARLLERDVFDAVFLDVRLPDGNGLDMLPRLRHMASPPEIIIVTAAGDPDGAELAITDGAWDYVEKPASLEQMHFTLDRALRHRNRQARQLRRPLDTGGIVGASQRLAACLERLAEAAMGDAAVLVTGETGTGKELFARALHRNSRRASGPFITLDCAALSRSLLHSELFGYQRGAFTGAMESRAGLIRQAHGGTLFLDEVGELPLAQQKAFLRVLQERRFRPIGSKEEVESDFRLVAATNRDLPDMAERGAFRKDLLFRLQAVELQLPPLRERKEDIRELVTTHAERICRRDGIGGKGFEPEVFEALAAHDWPGNVRELVNVVEGALLQAHEEPVVQLEHLPVPLRARMARHRLAPVAGANATGAASTAVAGMAGNTGQAGQWGPGGFAPDTPCTAHPAARDGGLPPDICPGIAGGMPGLPCPAEFPSALQHQCGAPSQCRTPPQGWKDYRNAALGSVEKGYLHHLLLASEGNITRAARMAGLSRQRLYALLRKHGVMRQWVDDDTSSKK</sequence>
<evidence type="ECO:0000259" key="8">
    <source>
        <dbReference type="PROSITE" id="PS50110"/>
    </source>
</evidence>
<accession>B8DRE4</accession>
<dbReference type="PROSITE" id="PS00675">
    <property type="entry name" value="SIGMA54_INTERACT_1"/>
    <property type="match status" value="1"/>
</dbReference>
<protein>
    <submittedName>
        <fullName evidence="9">Two component, sigma54 specific, transcriptional regulator, Fis family</fullName>
    </submittedName>
</protein>
<dbReference type="InterPro" id="IPR025943">
    <property type="entry name" value="Sigma_54_int_dom_ATP-bd_2"/>
</dbReference>
<dbReference type="GO" id="GO:0006355">
    <property type="term" value="P:regulation of DNA-templated transcription"/>
    <property type="evidence" value="ECO:0007669"/>
    <property type="project" value="InterPro"/>
</dbReference>
<evidence type="ECO:0000313" key="9">
    <source>
        <dbReference type="EMBL" id="ACL09781.1"/>
    </source>
</evidence>
<evidence type="ECO:0000256" key="1">
    <source>
        <dbReference type="ARBA" id="ARBA00022741"/>
    </source>
</evidence>
<dbReference type="PROSITE" id="PS50045">
    <property type="entry name" value="SIGMA54_INTERACT_4"/>
    <property type="match status" value="1"/>
</dbReference>
<dbReference type="PROSITE" id="PS00688">
    <property type="entry name" value="SIGMA54_INTERACT_3"/>
    <property type="match status" value="1"/>
</dbReference>
<dbReference type="Pfam" id="PF00072">
    <property type="entry name" value="Response_reg"/>
    <property type="match status" value="1"/>
</dbReference>
<dbReference type="KEGG" id="dvm:DvMF_2843"/>
<dbReference type="InterPro" id="IPR002197">
    <property type="entry name" value="HTH_Fis"/>
</dbReference>
<dbReference type="CDD" id="cd00009">
    <property type="entry name" value="AAA"/>
    <property type="match status" value="1"/>
</dbReference>
<feature type="domain" description="Sigma-54 factor interaction" evidence="7">
    <location>
        <begin position="136"/>
        <end position="365"/>
    </location>
</feature>
<dbReference type="GO" id="GO:0005524">
    <property type="term" value="F:ATP binding"/>
    <property type="evidence" value="ECO:0007669"/>
    <property type="project" value="UniProtKB-KW"/>
</dbReference>
<dbReference type="InterPro" id="IPR001789">
    <property type="entry name" value="Sig_transdc_resp-reg_receiver"/>
</dbReference>
<dbReference type="PROSITE" id="PS00676">
    <property type="entry name" value="SIGMA54_INTERACT_2"/>
    <property type="match status" value="1"/>
</dbReference>
<dbReference type="CDD" id="cd00156">
    <property type="entry name" value="REC"/>
    <property type="match status" value="1"/>
</dbReference>